<proteinExistence type="predicted"/>
<dbReference type="EMBL" id="CAMPGE010015271">
    <property type="protein sequence ID" value="CAI2373903.1"/>
    <property type="molecule type" value="Genomic_DNA"/>
</dbReference>
<name>A0AAD1XJP4_EUPCR</name>
<dbReference type="AlphaFoldDB" id="A0AAD1XJP4"/>
<evidence type="ECO:0000313" key="1">
    <source>
        <dbReference type="EMBL" id="CAI2373903.1"/>
    </source>
</evidence>
<protein>
    <submittedName>
        <fullName evidence="1">Uncharacterized protein</fullName>
    </submittedName>
</protein>
<dbReference type="Proteomes" id="UP001295684">
    <property type="component" value="Unassembled WGS sequence"/>
</dbReference>
<accession>A0AAD1XJP4</accession>
<evidence type="ECO:0000313" key="2">
    <source>
        <dbReference type="Proteomes" id="UP001295684"/>
    </source>
</evidence>
<keyword evidence="2" id="KW-1185">Reference proteome</keyword>
<gene>
    <name evidence="1" type="ORF">ECRASSUSDP1_LOCUS15252</name>
</gene>
<comment type="caution">
    <text evidence="1">The sequence shown here is derived from an EMBL/GenBank/DDBJ whole genome shotgun (WGS) entry which is preliminary data.</text>
</comment>
<sequence length="315" mass="36832">MNIILELDPVEFDDDVYNTNNEVDVGFLSLDSKIDWSVTTQECNQPASNEDQNMKEKEVNFKQELTIRKVTDDASSINKGITNKDNGSIPKLVEKSIGRSVPGKISGKDEIYKKKKLIKNGSKTRRRRRKNITVRRDQYKKRKDVLLKSILRKFRKFYQDEYTNFTRLQFLESSSVNKFTDAFEIFPEELENQNNQDLTREALESFSKCPNFSIDGFGEVNFSFFGALISPRTFKEDLRDGRIPLDASSDKKIMMENCQLVDEVLYKFSYQKLFRFCAIPEFGKLFKYFQKTSSLVSDERSRKLMDLILSYIKDQ</sequence>
<organism evidence="1 2">
    <name type="scientific">Euplotes crassus</name>
    <dbReference type="NCBI Taxonomy" id="5936"/>
    <lineage>
        <taxon>Eukaryota</taxon>
        <taxon>Sar</taxon>
        <taxon>Alveolata</taxon>
        <taxon>Ciliophora</taxon>
        <taxon>Intramacronucleata</taxon>
        <taxon>Spirotrichea</taxon>
        <taxon>Hypotrichia</taxon>
        <taxon>Euplotida</taxon>
        <taxon>Euplotidae</taxon>
        <taxon>Moneuplotes</taxon>
    </lineage>
</organism>
<reference evidence="1" key="1">
    <citation type="submission" date="2023-07" db="EMBL/GenBank/DDBJ databases">
        <authorList>
            <consortium name="AG Swart"/>
            <person name="Singh M."/>
            <person name="Singh A."/>
            <person name="Seah K."/>
            <person name="Emmerich C."/>
        </authorList>
    </citation>
    <scope>NUCLEOTIDE SEQUENCE</scope>
    <source>
        <strain evidence="1">DP1</strain>
    </source>
</reference>